<name>A0AA91ICP7_VARPD</name>
<comment type="caution">
    <text evidence="3">The sequence shown here is derived from an EMBL/GenBank/DDBJ whole genome shotgun (WGS) entry which is preliminary data.</text>
</comment>
<protein>
    <recommendedName>
        <fullName evidence="2">HTH merR-type domain-containing protein</fullName>
    </recommendedName>
</protein>
<dbReference type="Gene3D" id="1.10.1660.10">
    <property type="match status" value="1"/>
</dbReference>
<reference evidence="3 4" key="1">
    <citation type="submission" date="2016-03" db="EMBL/GenBank/DDBJ databases">
        <title>Genome sequence of Variovorax paradoxus KB5.</title>
        <authorList>
            <person name="Jeong H."/>
            <person name="Hong C.E."/>
            <person name="Jo S.H."/>
            <person name="Park J.M."/>
        </authorList>
    </citation>
    <scope>NUCLEOTIDE SEQUENCE [LARGE SCALE GENOMIC DNA]</scope>
    <source>
        <strain evidence="3 4">KB5</strain>
    </source>
</reference>
<dbReference type="InterPro" id="IPR009061">
    <property type="entry name" value="DNA-bd_dom_put_sf"/>
</dbReference>
<evidence type="ECO:0000259" key="2">
    <source>
        <dbReference type="PROSITE" id="PS50937"/>
    </source>
</evidence>
<dbReference type="GO" id="GO:0003700">
    <property type="term" value="F:DNA-binding transcription factor activity"/>
    <property type="evidence" value="ECO:0007669"/>
    <property type="project" value="InterPro"/>
</dbReference>
<dbReference type="AlphaFoldDB" id="A0AA91ICP7"/>
<gene>
    <name evidence="3" type="ORF">A3K87_07910</name>
</gene>
<proteinExistence type="predicted"/>
<dbReference type="EMBL" id="LVHG01000025">
    <property type="protein sequence ID" value="OAK66371.1"/>
    <property type="molecule type" value="Genomic_DNA"/>
</dbReference>
<dbReference type="PROSITE" id="PS50937">
    <property type="entry name" value="HTH_MERR_2"/>
    <property type="match status" value="1"/>
</dbReference>
<dbReference type="Proteomes" id="UP000077852">
    <property type="component" value="Unassembled WGS sequence"/>
</dbReference>
<evidence type="ECO:0000313" key="4">
    <source>
        <dbReference type="Proteomes" id="UP000077852"/>
    </source>
</evidence>
<dbReference type="SMART" id="SM00422">
    <property type="entry name" value="HTH_MERR"/>
    <property type="match status" value="1"/>
</dbReference>
<dbReference type="InterPro" id="IPR047057">
    <property type="entry name" value="MerR_fam"/>
</dbReference>
<dbReference type="RefSeq" id="WP_081266297.1">
    <property type="nucleotide sequence ID" value="NZ_LVHG01000025.1"/>
</dbReference>
<evidence type="ECO:0000313" key="3">
    <source>
        <dbReference type="EMBL" id="OAK66371.1"/>
    </source>
</evidence>
<dbReference type="PRINTS" id="PR00040">
    <property type="entry name" value="HTHMERR"/>
</dbReference>
<sequence length="245" mass="26110">MNTPAVPAADATPAAEDLSIEALATRTGVTVRNIRAYTTAGLLPPPRLRGRLGLYGEDHAQRLALIRELRDQGFGIEAIRRIFGRAPASVWGDLVSVARSMSGSLFASETPVVVSAKSLAAKWNGQMTPALLARASKAGLMRELPDGQVQMLSPALGQVAEQLAALGLPLEQVIGMQETMARTLRTVARHWLRTLADSLLTGDAIDAERTAQLLEKARPLATGAVQAAFPVILQQELDALLHKTA</sequence>
<dbReference type="PANTHER" id="PTHR30204">
    <property type="entry name" value="REDOX-CYCLING DRUG-SENSING TRANSCRIPTIONAL ACTIVATOR SOXR"/>
    <property type="match status" value="1"/>
</dbReference>
<evidence type="ECO:0000256" key="1">
    <source>
        <dbReference type="ARBA" id="ARBA00023125"/>
    </source>
</evidence>
<dbReference type="InterPro" id="IPR000551">
    <property type="entry name" value="MerR-type_HTH_dom"/>
</dbReference>
<keyword evidence="1" id="KW-0238">DNA-binding</keyword>
<dbReference type="SUPFAM" id="SSF46955">
    <property type="entry name" value="Putative DNA-binding domain"/>
    <property type="match status" value="1"/>
</dbReference>
<accession>A0AA91ICP7</accession>
<organism evidence="3 4">
    <name type="scientific">Variovorax paradoxus</name>
    <dbReference type="NCBI Taxonomy" id="34073"/>
    <lineage>
        <taxon>Bacteria</taxon>
        <taxon>Pseudomonadati</taxon>
        <taxon>Pseudomonadota</taxon>
        <taxon>Betaproteobacteria</taxon>
        <taxon>Burkholderiales</taxon>
        <taxon>Comamonadaceae</taxon>
        <taxon>Variovorax</taxon>
    </lineage>
</organism>
<dbReference type="Pfam" id="PF13411">
    <property type="entry name" value="MerR_1"/>
    <property type="match status" value="1"/>
</dbReference>
<dbReference type="GO" id="GO:0003677">
    <property type="term" value="F:DNA binding"/>
    <property type="evidence" value="ECO:0007669"/>
    <property type="project" value="UniProtKB-KW"/>
</dbReference>
<dbReference type="PANTHER" id="PTHR30204:SF93">
    <property type="entry name" value="HTH MERR-TYPE DOMAIN-CONTAINING PROTEIN"/>
    <property type="match status" value="1"/>
</dbReference>
<feature type="domain" description="HTH merR-type" evidence="2">
    <location>
        <begin position="17"/>
        <end position="85"/>
    </location>
</feature>